<dbReference type="Proteomes" id="UP001064262">
    <property type="component" value="Unassembled WGS sequence"/>
</dbReference>
<dbReference type="InterPro" id="IPR009022">
    <property type="entry name" value="EFG_III"/>
</dbReference>
<organism evidence="10 11">
    <name type="scientific">Winslowiella arboricola</name>
    <dbReference type="NCBI Taxonomy" id="2978220"/>
    <lineage>
        <taxon>Bacteria</taxon>
        <taxon>Pseudomonadati</taxon>
        <taxon>Pseudomonadota</taxon>
        <taxon>Gammaproteobacteria</taxon>
        <taxon>Enterobacterales</taxon>
        <taxon>Erwiniaceae</taxon>
        <taxon>Winslowiella</taxon>
    </lineage>
</organism>
<protein>
    <recommendedName>
        <fullName evidence="2 8">Elongation factor G</fullName>
        <shortName evidence="8">EF-G</shortName>
    </recommendedName>
</protein>
<keyword evidence="6 8" id="KW-0342">GTP-binding</keyword>
<feature type="binding site" evidence="8">
    <location>
        <begin position="17"/>
        <end position="24"/>
    </location>
    <ligand>
        <name>GTP</name>
        <dbReference type="ChEBI" id="CHEBI:37565"/>
    </ligand>
</feature>
<evidence type="ECO:0000313" key="10">
    <source>
        <dbReference type="EMBL" id="MCU5779775.1"/>
    </source>
</evidence>
<dbReference type="GO" id="GO:0005737">
    <property type="term" value="C:cytoplasm"/>
    <property type="evidence" value="ECO:0007669"/>
    <property type="project" value="UniProtKB-SubCell"/>
</dbReference>
<dbReference type="NCBIfam" id="NF009381">
    <property type="entry name" value="PRK12740.1-5"/>
    <property type="match status" value="1"/>
</dbReference>
<dbReference type="AlphaFoldDB" id="A0A9J6Q0J1"/>
<keyword evidence="11" id="KW-1185">Reference proteome</keyword>
<dbReference type="Gene3D" id="3.30.230.10">
    <property type="match status" value="1"/>
</dbReference>
<dbReference type="HAMAP" id="MF_00054_B">
    <property type="entry name" value="EF_G_EF_2_B"/>
    <property type="match status" value="1"/>
</dbReference>
<dbReference type="PANTHER" id="PTHR43261:SF1">
    <property type="entry name" value="RIBOSOME-RELEASING FACTOR 2, MITOCHONDRIAL"/>
    <property type="match status" value="1"/>
</dbReference>
<dbReference type="FunFam" id="3.40.50.300:FF:000029">
    <property type="entry name" value="Elongation factor G"/>
    <property type="match status" value="1"/>
</dbReference>
<evidence type="ECO:0000256" key="1">
    <source>
        <dbReference type="ARBA" id="ARBA00005870"/>
    </source>
</evidence>
<dbReference type="CDD" id="cd01886">
    <property type="entry name" value="EF-G"/>
    <property type="match status" value="1"/>
</dbReference>
<dbReference type="SMART" id="SM00838">
    <property type="entry name" value="EFG_C"/>
    <property type="match status" value="1"/>
</dbReference>
<keyword evidence="5 8" id="KW-0648">Protein biosynthesis</keyword>
<dbReference type="InterPro" id="IPR035647">
    <property type="entry name" value="EFG_III/V"/>
</dbReference>
<dbReference type="Gene3D" id="3.30.70.240">
    <property type="match status" value="1"/>
</dbReference>
<dbReference type="InterPro" id="IPR041095">
    <property type="entry name" value="EFG_II"/>
</dbReference>
<dbReference type="EMBL" id="JAODIM010000043">
    <property type="protein sequence ID" value="MCU5779775.1"/>
    <property type="molecule type" value="Genomic_DNA"/>
</dbReference>
<dbReference type="SUPFAM" id="SSF54211">
    <property type="entry name" value="Ribosomal protein S5 domain 2-like"/>
    <property type="match status" value="1"/>
</dbReference>
<dbReference type="NCBIfam" id="TIGR00484">
    <property type="entry name" value="EF-G"/>
    <property type="match status" value="1"/>
</dbReference>
<dbReference type="Gene3D" id="3.40.50.300">
    <property type="entry name" value="P-loop containing nucleotide triphosphate hydrolases"/>
    <property type="match status" value="1"/>
</dbReference>
<accession>A0A9J6Q0J1</accession>
<dbReference type="NCBIfam" id="TIGR00231">
    <property type="entry name" value="small_GTP"/>
    <property type="match status" value="1"/>
</dbReference>
<comment type="subcellular location">
    <subcellularLocation>
        <location evidence="8">Cytoplasm</location>
    </subcellularLocation>
</comment>
<dbReference type="CDD" id="cd04088">
    <property type="entry name" value="EFG_mtEFG_II"/>
    <property type="match status" value="1"/>
</dbReference>
<dbReference type="GO" id="GO:0003746">
    <property type="term" value="F:translation elongation factor activity"/>
    <property type="evidence" value="ECO:0007669"/>
    <property type="project" value="UniProtKB-UniRule"/>
</dbReference>
<reference evidence="10" key="1">
    <citation type="submission" date="2022-09" db="EMBL/GenBank/DDBJ databases">
        <title>Winslowiella arboricola sp. nov., isolated from bleeding cankers on broadleaf hosts.</title>
        <authorList>
            <person name="Brady C."/>
            <person name="Kaur S."/>
            <person name="Crampton B."/>
            <person name="Maddock D."/>
            <person name="Arnold D."/>
            <person name="Denman S."/>
        </authorList>
    </citation>
    <scope>NUCLEOTIDE SEQUENCE</scope>
    <source>
        <strain evidence="10">BAC 15a-03b</strain>
    </source>
</reference>
<feature type="binding site" evidence="8">
    <location>
        <begin position="88"/>
        <end position="92"/>
    </location>
    <ligand>
        <name>GTP</name>
        <dbReference type="ChEBI" id="CHEBI:37565"/>
    </ligand>
</feature>
<dbReference type="InterPro" id="IPR047872">
    <property type="entry name" value="EFG_IV"/>
</dbReference>
<dbReference type="InterPro" id="IPR005225">
    <property type="entry name" value="Small_GTP-bd"/>
</dbReference>
<keyword evidence="3 8" id="KW-0547">Nucleotide-binding</keyword>
<evidence type="ECO:0000313" key="11">
    <source>
        <dbReference type="Proteomes" id="UP001064262"/>
    </source>
</evidence>
<dbReference type="Pfam" id="PF03764">
    <property type="entry name" value="EFG_IV"/>
    <property type="match status" value="1"/>
</dbReference>
<dbReference type="Gene3D" id="3.30.70.870">
    <property type="entry name" value="Elongation Factor G (Translational Gtpase), domain 3"/>
    <property type="match status" value="1"/>
</dbReference>
<evidence type="ECO:0000256" key="8">
    <source>
        <dbReference type="HAMAP-Rule" id="MF_00054"/>
    </source>
</evidence>
<sequence>MPRTIPIERYRNIGISAHIDAGKTTTTERILFYTGMSHKLGEVHDGAATTDWMAQEQERGITITSAAVSCFWPGMDNGFTPHRINIIDTPGHVDFTIEVERSMRVLDGAVMVYDSVGGVQPQSETVWRQANKYHVPRLAFVNKMDRAGADFFHVVQMMIDRLKASPVPVVIPIGSEERFAGVVDLNKMRAIYWDDATQGMTFNYAPIPEALVPTAQLWREKMVSAAAEASEALMDKYLEQGDLSEEEVTLGLRLRTVAGEIQPVLCGSAFKNKGVQRMLDAVVELMPSPLDIPAVKGIDEQGEQVERHADDNEKFSALAFKLMTDPYVGQLTFVRVYSGVLHKGDSVYNPVKGKKERIGRIVQMHANTRHEVDEIRAGDIAACVGLKEVTTGETLCDPNAVLTLERMEFPDPVISLAIEPKTKADQEKMGIALQRLAAEDPSFHLHTDEESGQTIISGMGELHLEIIVDRMKREFGVEANIGRPQVTYRETVRKTVKDVEGKFVRQSGGKGQYGHVVLTLEPLEAGKGFIFDDATKGGVVPREYIPSVEKGIREALNSGVVAGYPVVDVKATLTFGSYHEVDSSELAFRMAAIFGFKEAARQASPVILEPVMHVEVETPEEYAGNVMGDLSSRRGMVQGMDELHGGRVIRAEVPLSEMFGYATTLRSMSQGRATYSMEFHHYAEAPRNVADTIIAARKSL</sequence>
<dbReference type="InterPro" id="IPR014721">
    <property type="entry name" value="Ribsml_uS5_D2-typ_fold_subgr"/>
</dbReference>
<dbReference type="PROSITE" id="PS51722">
    <property type="entry name" value="G_TR_2"/>
    <property type="match status" value="1"/>
</dbReference>
<dbReference type="RefSeq" id="WP_267145263.1">
    <property type="nucleotide sequence ID" value="NZ_JAODIM010000043.1"/>
</dbReference>
<dbReference type="GO" id="GO:0005525">
    <property type="term" value="F:GTP binding"/>
    <property type="evidence" value="ECO:0007669"/>
    <property type="project" value="UniProtKB-UniRule"/>
</dbReference>
<dbReference type="CDD" id="cd01434">
    <property type="entry name" value="EFG_mtEFG1_IV"/>
    <property type="match status" value="1"/>
</dbReference>
<dbReference type="CDD" id="cd16262">
    <property type="entry name" value="EFG_III"/>
    <property type="match status" value="1"/>
</dbReference>
<dbReference type="InterPro" id="IPR004161">
    <property type="entry name" value="EFTu-like_2"/>
</dbReference>
<dbReference type="Pfam" id="PF00009">
    <property type="entry name" value="GTP_EFTU"/>
    <property type="match status" value="1"/>
</dbReference>
<dbReference type="FunFam" id="3.30.70.240:FF:000001">
    <property type="entry name" value="Elongation factor G"/>
    <property type="match status" value="1"/>
</dbReference>
<evidence type="ECO:0000259" key="9">
    <source>
        <dbReference type="PROSITE" id="PS51722"/>
    </source>
</evidence>
<dbReference type="SUPFAM" id="SSF54980">
    <property type="entry name" value="EF-G C-terminal domain-like"/>
    <property type="match status" value="2"/>
</dbReference>
<dbReference type="InterPro" id="IPR035649">
    <property type="entry name" value="EFG_V"/>
</dbReference>
<dbReference type="InterPro" id="IPR004540">
    <property type="entry name" value="Transl_elong_EFG/EF2"/>
</dbReference>
<dbReference type="InterPro" id="IPR027417">
    <property type="entry name" value="P-loop_NTPase"/>
</dbReference>
<dbReference type="FunFam" id="2.40.30.10:FF:000006">
    <property type="entry name" value="Elongation factor G"/>
    <property type="match status" value="1"/>
</dbReference>
<dbReference type="InterPro" id="IPR000795">
    <property type="entry name" value="T_Tr_GTP-bd_dom"/>
</dbReference>
<keyword evidence="8" id="KW-0963">Cytoplasm</keyword>
<dbReference type="CDD" id="cd03713">
    <property type="entry name" value="EFG_mtEFG_C"/>
    <property type="match status" value="1"/>
</dbReference>
<dbReference type="GO" id="GO:0032790">
    <property type="term" value="P:ribosome disassembly"/>
    <property type="evidence" value="ECO:0007669"/>
    <property type="project" value="TreeGrafter"/>
</dbReference>
<dbReference type="SUPFAM" id="SSF50447">
    <property type="entry name" value="Translation proteins"/>
    <property type="match status" value="1"/>
</dbReference>
<evidence type="ECO:0000256" key="3">
    <source>
        <dbReference type="ARBA" id="ARBA00022741"/>
    </source>
</evidence>
<evidence type="ECO:0000256" key="6">
    <source>
        <dbReference type="ARBA" id="ARBA00023134"/>
    </source>
</evidence>
<name>A0A9J6Q0J1_9GAMM</name>
<evidence type="ECO:0000256" key="5">
    <source>
        <dbReference type="ARBA" id="ARBA00022917"/>
    </source>
</evidence>
<dbReference type="FunFam" id="3.30.230.10:FF:000003">
    <property type="entry name" value="Elongation factor G"/>
    <property type="match status" value="1"/>
</dbReference>
<dbReference type="InterPro" id="IPR009000">
    <property type="entry name" value="Transl_B-barrel_sf"/>
</dbReference>
<dbReference type="InterPro" id="IPR031157">
    <property type="entry name" value="G_TR_CS"/>
</dbReference>
<feature type="domain" description="Tr-type G" evidence="9">
    <location>
        <begin position="8"/>
        <end position="290"/>
    </location>
</feature>
<evidence type="ECO:0000256" key="7">
    <source>
        <dbReference type="ARBA" id="ARBA00024731"/>
    </source>
</evidence>
<dbReference type="Gene3D" id="2.40.30.10">
    <property type="entry name" value="Translation factors"/>
    <property type="match status" value="1"/>
</dbReference>
<proteinExistence type="inferred from homology"/>
<dbReference type="Pfam" id="PF00679">
    <property type="entry name" value="EFG_C"/>
    <property type="match status" value="1"/>
</dbReference>
<dbReference type="GO" id="GO:0003924">
    <property type="term" value="F:GTPase activity"/>
    <property type="evidence" value="ECO:0007669"/>
    <property type="project" value="InterPro"/>
</dbReference>
<comment type="function">
    <text evidence="7 8">Catalyzes the GTP-dependent ribosomal translocation step during translation elongation. During this step, the ribosome changes from the pre-translocational (PRE) to the post-translocational (POST) state as the newly formed A-site-bound peptidyl-tRNA and P-site-bound deacylated tRNA move to the P and E sites, respectively. Catalyzes the coordinated movement of the two tRNA molecules, the mRNA and conformational changes in the ribosome.</text>
</comment>
<dbReference type="InterPro" id="IPR000640">
    <property type="entry name" value="EFG_V-like"/>
</dbReference>
<comment type="similarity">
    <text evidence="1 8">Belongs to the TRAFAC class translation factor GTPase superfamily. Classic translation factor GTPase family. EF-G/EF-2 subfamily.</text>
</comment>
<dbReference type="PROSITE" id="PS00301">
    <property type="entry name" value="G_TR_1"/>
    <property type="match status" value="1"/>
</dbReference>
<dbReference type="InterPro" id="IPR005517">
    <property type="entry name" value="Transl_elong_EFG/EF2_IV"/>
</dbReference>
<feature type="binding site" evidence="8">
    <location>
        <begin position="142"/>
        <end position="145"/>
    </location>
    <ligand>
        <name>GTP</name>
        <dbReference type="ChEBI" id="CHEBI:37565"/>
    </ligand>
</feature>
<dbReference type="Pfam" id="PF14492">
    <property type="entry name" value="EFG_III"/>
    <property type="match status" value="1"/>
</dbReference>
<comment type="caution">
    <text evidence="10">The sequence shown here is derived from an EMBL/GenBank/DDBJ whole genome shotgun (WGS) entry which is preliminary data.</text>
</comment>
<keyword evidence="4 8" id="KW-0251">Elongation factor</keyword>
<evidence type="ECO:0000256" key="4">
    <source>
        <dbReference type="ARBA" id="ARBA00022768"/>
    </source>
</evidence>
<dbReference type="Pfam" id="PF03144">
    <property type="entry name" value="GTP_EFTU_D2"/>
    <property type="match status" value="1"/>
</dbReference>
<dbReference type="PANTHER" id="PTHR43261">
    <property type="entry name" value="TRANSLATION ELONGATION FACTOR G-RELATED"/>
    <property type="match status" value="1"/>
</dbReference>
<dbReference type="SMART" id="SM00889">
    <property type="entry name" value="EFG_IV"/>
    <property type="match status" value="1"/>
</dbReference>
<dbReference type="PRINTS" id="PR00315">
    <property type="entry name" value="ELONGATNFCT"/>
</dbReference>
<dbReference type="SUPFAM" id="SSF52540">
    <property type="entry name" value="P-loop containing nucleoside triphosphate hydrolases"/>
    <property type="match status" value="1"/>
</dbReference>
<evidence type="ECO:0000256" key="2">
    <source>
        <dbReference type="ARBA" id="ARBA00017872"/>
    </source>
</evidence>
<dbReference type="GO" id="GO:0097216">
    <property type="term" value="F:guanosine tetraphosphate binding"/>
    <property type="evidence" value="ECO:0007669"/>
    <property type="project" value="UniProtKB-ARBA"/>
</dbReference>
<dbReference type="FunFam" id="3.30.70.870:FF:000001">
    <property type="entry name" value="Elongation factor G"/>
    <property type="match status" value="1"/>
</dbReference>
<gene>
    <name evidence="8 10" type="primary">fusA</name>
    <name evidence="10" type="ORF">N5923_20000</name>
</gene>
<dbReference type="InterPro" id="IPR020568">
    <property type="entry name" value="Ribosomal_Su5_D2-typ_SF"/>
</dbReference>